<accession>A0A6G9AGC6</accession>
<organism evidence="1 2">
    <name type="scientific">Spirosoma aureum</name>
    <dbReference type="NCBI Taxonomy" id="2692134"/>
    <lineage>
        <taxon>Bacteria</taxon>
        <taxon>Pseudomonadati</taxon>
        <taxon>Bacteroidota</taxon>
        <taxon>Cytophagia</taxon>
        <taxon>Cytophagales</taxon>
        <taxon>Cytophagaceae</taxon>
        <taxon>Spirosoma</taxon>
    </lineage>
</organism>
<reference evidence="1 2" key="1">
    <citation type="submission" date="2020-03" db="EMBL/GenBank/DDBJ databases">
        <authorList>
            <person name="Kim M.K."/>
        </authorList>
    </citation>
    <scope>NUCLEOTIDE SEQUENCE [LARGE SCALE GENOMIC DNA]</scope>
    <source>
        <strain evidence="1 2">BT328</strain>
    </source>
</reference>
<dbReference type="AlphaFoldDB" id="A0A6G9AGC6"/>
<dbReference type="Proteomes" id="UP000501802">
    <property type="component" value="Chromosome"/>
</dbReference>
<evidence type="ECO:0000313" key="1">
    <source>
        <dbReference type="EMBL" id="QIP11527.1"/>
    </source>
</evidence>
<evidence type="ECO:0000313" key="2">
    <source>
        <dbReference type="Proteomes" id="UP000501802"/>
    </source>
</evidence>
<dbReference type="KEGG" id="spib:G8759_02210"/>
<sequence>MNVTDYVTYPFLTYLDPQLIDLPADFFQYTQIGLDERSTFVHIAIECSSEGWQWYQQVTKEYNRV</sequence>
<keyword evidence="2" id="KW-1185">Reference proteome</keyword>
<dbReference type="RefSeq" id="WP_167204802.1">
    <property type="nucleotide sequence ID" value="NZ_CP050063.1"/>
</dbReference>
<gene>
    <name evidence="1" type="ORF">G8759_02210</name>
</gene>
<dbReference type="EMBL" id="CP050063">
    <property type="protein sequence ID" value="QIP11527.1"/>
    <property type="molecule type" value="Genomic_DNA"/>
</dbReference>
<protein>
    <submittedName>
        <fullName evidence="1">Uncharacterized protein</fullName>
    </submittedName>
</protein>
<proteinExistence type="predicted"/>
<name>A0A6G9AGC6_9BACT</name>